<evidence type="ECO:0000256" key="3">
    <source>
        <dbReference type="ARBA" id="ARBA00022475"/>
    </source>
</evidence>
<accession>A0AAD6J365</accession>
<dbReference type="CDD" id="cd13899">
    <property type="entry name" value="CuRO_3_Fet3p"/>
    <property type="match status" value="1"/>
</dbReference>
<keyword evidence="8" id="KW-0677">Repeat</keyword>
<dbReference type="PANTHER" id="PTHR11709">
    <property type="entry name" value="MULTI-COPPER OXIDASE"/>
    <property type="match status" value="1"/>
</dbReference>
<evidence type="ECO:0000256" key="6">
    <source>
        <dbReference type="ARBA" id="ARBA00022723"/>
    </source>
</evidence>
<organism evidence="22 23">
    <name type="scientific">Drechslerella dactyloides</name>
    <name type="common">Nematode-trapping fungus</name>
    <name type="synonym">Arthrobotrys dactyloides</name>
    <dbReference type="NCBI Taxonomy" id="74499"/>
    <lineage>
        <taxon>Eukaryota</taxon>
        <taxon>Fungi</taxon>
        <taxon>Dikarya</taxon>
        <taxon>Ascomycota</taxon>
        <taxon>Pezizomycotina</taxon>
        <taxon>Orbiliomycetes</taxon>
        <taxon>Orbiliales</taxon>
        <taxon>Orbiliaceae</taxon>
        <taxon>Drechslerella</taxon>
    </lineage>
</organism>
<dbReference type="PROSITE" id="PS00079">
    <property type="entry name" value="MULTICOPPER_OXIDASE1"/>
    <property type="match status" value="1"/>
</dbReference>
<dbReference type="InterPro" id="IPR033138">
    <property type="entry name" value="Cu_oxidase_CS"/>
</dbReference>
<evidence type="ECO:0000256" key="4">
    <source>
        <dbReference type="ARBA" id="ARBA00022496"/>
    </source>
</evidence>
<dbReference type="FunFam" id="2.60.40.420:FF:000024">
    <property type="entry name" value="FET5p Multicopper oxidase"/>
    <property type="match status" value="1"/>
</dbReference>
<evidence type="ECO:0000313" key="23">
    <source>
        <dbReference type="Proteomes" id="UP001221413"/>
    </source>
</evidence>
<evidence type="ECO:0000256" key="17">
    <source>
        <dbReference type="SAM" id="Phobius"/>
    </source>
</evidence>
<evidence type="ECO:0000256" key="10">
    <source>
        <dbReference type="ARBA" id="ARBA00023002"/>
    </source>
</evidence>
<dbReference type="GO" id="GO:0005507">
    <property type="term" value="F:copper ion binding"/>
    <property type="evidence" value="ECO:0007669"/>
    <property type="project" value="InterPro"/>
</dbReference>
<dbReference type="InterPro" id="IPR008972">
    <property type="entry name" value="Cupredoxin"/>
</dbReference>
<evidence type="ECO:0000259" key="19">
    <source>
        <dbReference type="Pfam" id="PF00394"/>
    </source>
</evidence>
<evidence type="ECO:0000256" key="11">
    <source>
        <dbReference type="ARBA" id="ARBA00023004"/>
    </source>
</evidence>
<comment type="subcellular location">
    <subcellularLocation>
        <location evidence="16">Cell membrane</location>
        <topology evidence="16">Single-pass type I membrane protein</topology>
        <orientation evidence="16">Extracellular side</orientation>
    </subcellularLocation>
</comment>
<dbReference type="PANTHER" id="PTHR11709:SF361">
    <property type="entry name" value="IRON TRANSPORT MULTICOPPER OXIDASE FET3"/>
    <property type="match status" value="1"/>
</dbReference>
<keyword evidence="5 17" id="KW-0812">Transmembrane</keyword>
<evidence type="ECO:0000256" key="9">
    <source>
        <dbReference type="ARBA" id="ARBA00022989"/>
    </source>
</evidence>
<gene>
    <name evidence="22" type="ORF">Dda_2252</name>
</gene>
<evidence type="ECO:0000256" key="14">
    <source>
        <dbReference type="ARBA" id="ARBA00023136"/>
    </source>
</evidence>
<feature type="chain" id="PRO_5042156651" evidence="18">
    <location>
        <begin position="20"/>
        <end position="581"/>
    </location>
</feature>
<reference evidence="22" key="1">
    <citation type="submission" date="2023-01" db="EMBL/GenBank/DDBJ databases">
        <title>The chitinases involved in constricting ring structure development in the nematode-trapping fungus Drechslerella dactyloides.</title>
        <authorList>
            <person name="Wang R."/>
            <person name="Zhang L."/>
            <person name="Tang P."/>
            <person name="Li S."/>
            <person name="Liang L."/>
        </authorList>
    </citation>
    <scope>NUCLEOTIDE SEQUENCE</scope>
    <source>
        <strain evidence="22">YMF1.00031</strain>
    </source>
</reference>
<evidence type="ECO:0000256" key="8">
    <source>
        <dbReference type="ARBA" id="ARBA00022737"/>
    </source>
</evidence>
<comment type="similarity">
    <text evidence="1">Belongs to the multicopper oxidase family.</text>
</comment>
<keyword evidence="12" id="KW-0186">Copper</keyword>
<dbReference type="GO" id="GO:0033215">
    <property type="term" value="P:reductive iron assimilation"/>
    <property type="evidence" value="ECO:0007669"/>
    <property type="project" value="TreeGrafter"/>
</dbReference>
<keyword evidence="10" id="KW-0560">Oxidoreductase</keyword>
<keyword evidence="4" id="KW-0410">Iron transport</keyword>
<feature type="domain" description="Plastocyanin-like" evidence="19">
    <location>
        <begin position="153"/>
        <end position="298"/>
    </location>
</feature>
<feature type="domain" description="Plastocyanin-like" evidence="21">
    <location>
        <begin position="27"/>
        <end position="144"/>
    </location>
</feature>
<dbReference type="InterPro" id="IPR011706">
    <property type="entry name" value="Cu-oxidase_C"/>
</dbReference>
<dbReference type="InterPro" id="IPR044130">
    <property type="entry name" value="CuRO_2_Fet3-like"/>
</dbReference>
<protein>
    <submittedName>
        <fullName evidence="22">Laccase-1</fullName>
    </submittedName>
</protein>
<dbReference type="Pfam" id="PF07732">
    <property type="entry name" value="Cu-oxidase_3"/>
    <property type="match status" value="1"/>
</dbReference>
<keyword evidence="13" id="KW-0406">Ion transport</keyword>
<evidence type="ECO:0000259" key="21">
    <source>
        <dbReference type="Pfam" id="PF07732"/>
    </source>
</evidence>
<evidence type="ECO:0000256" key="16">
    <source>
        <dbReference type="ARBA" id="ARBA00037814"/>
    </source>
</evidence>
<keyword evidence="23" id="KW-1185">Reference proteome</keyword>
<dbReference type="GO" id="GO:0010106">
    <property type="term" value="P:cellular response to iron ion starvation"/>
    <property type="evidence" value="ECO:0007669"/>
    <property type="project" value="TreeGrafter"/>
</dbReference>
<feature type="signal peptide" evidence="18">
    <location>
        <begin position="1"/>
        <end position="19"/>
    </location>
</feature>
<dbReference type="CDD" id="cd13877">
    <property type="entry name" value="CuRO_2_Fet3p_like"/>
    <property type="match status" value="1"/>
</dbReference>
<proteinExistence type="inferred from homology"/>
<sequence>MRPLAVSFSVLSLIFSVVAKTVTYDFNVTYTDANPDGQFSRRVIGINGKWPIPTIDIEKGDRVVVNLVNGLPDVETSLHFHGIFQNGTAYMDGPAGVTQCPLGPGQKMTYNFTVNQPGTYWYHSHVKGQYPDGIRAPFIVRDPKGPYAGKYDEEVVIALSDWYHDENPILFSRFLSVGNPTGAEPVPNSALMNETQGMPFNVLPGKTYMVRMVNMAAFAAQYFWIEGHTMRIVEVDGEYTEEAEADMIYLTAAQRYSFLLTTKNDTSQNFAIVGSMDQDLFDAVPDGLNPNVTGHLIYDSSKPLPDPEDVDAFEPFDDFTLVPLDGEYLWEDPTYSFSLEVLMDNLGDGANYAFFNGITYTPPKVPTLYSALNAGNLSMTPEIYGRDTNPHVFKHHDVVELVVNNNDPGKHPFHLHGHTFQLAYRSDDDAGLYNASDPSVTFSKKPMRRDTVLINPGGNMVLRFRADNPGVWLFHCHIEWHIQSGLVATFIEAPDVMQQTQKLPADHLEVCTGQNLPITGNAAAKTDNYLDLTGQNLSVPPLPAGFTARGIVALVFSIVAAFLGLAAIAVYGSQELKHKTA</sequence>
<dbReference type="Pfam" id="PF07731">
    <property type="entry name" value="Cu-oxidase_2"/>
    <property type="match status" value="1"/>
</dbReference>
<dbReference type="FunFam" id="2.60.40.420:FF:000025">
    <property type="entry name" value="FET5p Multicopper oxidase"/>
    <property type="match status" value="1"/>
</dbReference>
<dbReference type="FunFam" id="2.60.40.420:FF:000022">
    <property type="entry name" value="FET5p Multicopper oxidase"/>
    <property type="match status" value="1"/>
</dbReference>
<evidence type="ECO:0000256" key="15">
    <source>
        <dbReference type="ARBA" id="ARBA00023180"/>
    </source>
</evidence>
<dbReference type="AlphaFoldDB" id="A0AAD6J365"/>
<dbReference type="InterPro" id="IPR011707">
    <property type="entry name" value="Cu-oxidase-like_N"/>
</dbReference>
<evidence type="ECO:0000256" key="7">
    <source>
        <dbReference type="ARBA" id="ARBA00022729"/>
    </source>
</evidence>
<evidence type="ECO:0000313" key="22">
    <source>
        <dbReference type="EMBL" id="KAJ6263683.1"/>
    </source>
</evidence>
<evidence type="ECO:0000256" key="2">
    <source>
        <dbReference type="ARBA" id="ARBA00022448"/>
    </source>
</evidence>
<keyword evidence="9 17" id="KW-1133">Transmembrane helix</keyword>
<feature type="domain" description="Plastocyanin-like" evidence="20">
    <location>
        <begin position="360"/>
        <end position="495"/>
    </location>
</feature>
<dbReference type="PROSITE" id="PS00080">
    <property type="entry name" value="MULTICOPPER_OXIDASE2"/>
    <property type="match status" value="1"/>
</dbReference>
<dbReference type="InterPro" id="IPR001117">
    <property type="entry name" value="Cu-oxidase_2nd"/>
</dbReference>
<dbReference type="InterPro" id="IPR045087">
    <property type="entry name" value="Cu-oxidase_fam"/>
</dbReference>
<dbReference type="GO" id="GO:0004322">
    <property type="term" value="F:ferroxidase activity"/>
    <property type="evidence" value="ECO:0007669"/>
    <property type="project" value="TreeGrafter"/>
</dbReference>
<keyword evidence="3" id="KW-1003">Cell membrane</keyword>
<evidence type="ECO:0000256" key="1">
    <source>
        <dbReference type="ARBA" id="ARBA00010609"/>
    </source>
</evidence>
<comment type="caution">
    <text evidence="22">The sequence shown here is derived from an EMBL/GenBank/DDBJ whole genome shotgun (WGS) entry which is preliminary data.</text>
</comment>
<dbReference type="EMBL" id="JAQGDS010000002">
    <property type="protein sequence ID" value="KAJ6263683.1"/>
    <property type="molecule type" value="Genomic_DNA"/>
</dbReference>
<dbReference type="Pfam" id="PF00394">
    <property type="entry name" value="Cu-oxidase"/>
    <property type="match status" value="1"/>
</dbReference>
<evidence type="ECO:0000256" key="5">
    <source>
        <dbReference type="ARBA" id="ARBA00022692"/>
    </source>
</evidence>
<dbReference type="InterPro" id="IPR002355">
    <property type="entry name" value="Cu_oxidase_Cu_BS"/>
</dbReference>
<keyword evidence="15" id="KW-0325">Glycoprotein</keyword>
<feature type="transmembrane region" description="Helical" evidence="17">
    <location>
        <begin position="550"/>
        <end position="571"/>
    </location>
</feature>
<keyword evidence="6" id="KW-0479">Metal-binding</keyword>
<evidence type="ECO:0000259" key="20">
    <source>
        <dbReference type="Pfam" id="PF07731"/>
    </source>
</evidence>
<keyword evidence="14 17" id="KW-0472">Membrane</keyword>
<dbReference type="CDD" id="cd13851">
    <property type="entry name" value="CuRO_1_Fet3p"/>
    <property type="match status" value="1"/>
</dbReference>
<evidence type="ECO:0000256" key="12">
    <source>
        <dbReference type="ARBA" id="ARBA00023008"/>
    </source>
</evidence>
<evidence type="ECO:0000256" key="13">
    <source>
        <dbReference type="ARBA" id="ARBA00023065"/>
    </source>
</evidence>
<keyword evidence="2" id="KW-0813">Transport</keyword>
<dbReference type="Proteomes" id="UP001221413">
    <property type="component" value="Unassembled WGS sequence"/>
</dbReference>
<dbReference type="Gene3D" id="2.60.40.420">
    <property type="entry name" value="Cupredoxins - blue copper proteins"/>
    <property type="match status" value="3"/>
</dbReference>
<dbReference type="GO" id="GO:0033573">
    <property type="term" value="C:high-affinity iron permease complex"/>
    <property type="evidence" value="ECO:0007669"/>
    <property type="project" value="TreeGrafter"/>
</dbReference>
<name>A0AAD6J365_DREDA</name>
<keyword evidence="7 18" id="KW-0732">Signal</keyword>
<evidence type="ECO:0000256" key="18">
    <source>
        <dbReference type="SAM" id="SignalP"/>
    </source>
</evidence>
<keyword evidence="11" id="KW-0408">Iron</keyword>
<dbReference type="SUPFAM" id="SSF49503">
    <property type="entry name" value="Cupredoxins"/>
    <property type="match status" value="3"/>
</dbReference>